<dbReference type="PANTHER" id="PTHR43744">
    <property type="entry name" value="ABC TRANSPORTER PERMEASE PROTEIN MG189-RELATED-RELATED"/>
    <property type="match status" value="1"/>
</dbReference>
<dbReference type="InterPro" id="IPR000515">
    <property type="entry name" value="MetI-like"/>
</dbReference>
<evidence type="ECO:0000256" key="6">
    <source>
        <dbReference type="ARBA" id="ARBA00023136"/>
    </source>
</evidence>
<keyword evidence="2 7" id="KW-0813">Transport</keyword>
<keyword evidence="10" id="KW-1185">Reference proteome</keyword>
<dbReference type="CDD" id="cd06261">
    <property type="entry name" value="TM_PBP2"/>
    <property type="match status" value="1"/>
</dbReference>
<dbReference type="EMBL" id="JXJQ01000005">
    <property type="protein sequence ID" value="KJY62649.1"/>
    <property type="molecule type" value="Genomic_DNA"/>
</dbReference>
<keyword evidence="5 7" id="KW-1133">Transmembrane helix</keyword>
<dbReference type="PROSITE" id="PS50928">
    <property type="entry name" value="ABC_TM1"/>
    <property type="match status" value="1"/>
</dbReference>
<protein>
    <recommendedName>
        <fullName evidence="8">ABC transmembrane type-1 domain-containing protein</fullName>
    </recommendedName>
</protein>
<dbReference type="SUPFAM" id="SSF161098">
    <property type="entry name" value="MetI-like"/>
    <property type="match status" value="1"/>
</dbReference>
<dbReference type="Gene3D" id="1.10.3720.10">
    <property type="entry name" value="MetI-like"/>
    <property type="match status" value="1"/>
</dbReference>
<keyword evidence="4 7" id="KW-0812">Transmembrane</keyword>
<dbReference type="GO" id="GO:0055085">
    <property type="term" value="P:transmembrane transport"/>
    <property type="evidence" value="ECO:0007669"/>
    <property type="project" value="InterPro"/>
</dbReference>
<dbReference type="PANTHER" id="PTHR43744:SF12">
    <property type="entry name" value="ABC TRANSPORTER PERMEASE PROTEIN MG189-RELATED"/>
    <property type="match status" value="1"/>
</dbReference>
<dbReference type="RefSeq" id="WP_046315826.1">
    <property type="nucleotide sequence ID" value="NZ_JBHSZT010000003.1"/>
</dbReference>
<dbReference type="HOGENOM" id="CLU_016047_1_1_9"/>
<proteinExistence type="inferred from homology"/>
<evidence type="ECO:0000256" key="5">
    <source>
        <dbReference type="ARBA" id="ARBA00022989"/>
    </source>
</evidence>
<dbReference type="Proteomes" id="UP000033558">
    <property type="component" value="Unassembled WGS sequence"/>
</dbReference>
<evidence type="ECO:0000256" key="1">
    <source>
        <dbReference type="ARBA" id="ARBA00004651"/>
    </source>
</evidence>
<gene>
    <name evidence="9" type="ORF">JG30_04390</name>
</gene>
<feature type="domain" description="ABC transmembrane type-1" evidence="8">
    <location>
        <begin position="68"/>
        <end position="255"/>
    </location>
</feature>
<dbReference type="GO" id="GO:0005886">
    <property type="term" value="C:plasma membrane"/>
    <property type="evidence" value="ECO:0007669"/>
    <property type="project" value="UniProtKB-SubCell"/>
</dbReference>
<evidence type="ECO:0000313" key="9">
    <source>
        <dbReference type="EMBL" id="KJY62649.1"/>
    </source>
</evidence>
<comment type="caution">
    <text evidence="9">The sequence shown here is derived from an EMBL/GenBank/DDBJ whole genome shotgun (WGS) entry which is preliminary data.</text>
</comment>
<evidence type="ECO:0000256" key="7">
    <source>
        <dbReference type="RuleBase" id="RU363032"/>
    </source>
</evidence>
<feature type="transmembrane region" description="Helical" evidence="7">
    <location>
        <begin position="234"/>
        <end position="257"/>
    </location>
</feature>
<feature type="transmembrane region" description="Helical" evidence="7">
    <location>
        <begin position="103"/>
        <end position="124"/>
    </location>
</feature>
<dbReference type="STRING" id="1218492.JG30_04390"/>
<dbReference type="InterPro" id="IPR035906">
    <property type="entry name" value="MetI-like_sf"/>
</dbReference>
<comment type="similarity">
    <text evidence="7">Belongs to the binding-protein-dependent transport system permease family.</text>
</comment>
<dbReference type="Pfam" id="PF00528">
    <property type="entry name" value="BPD_transp_1"/>
    <property type="match status" value="1"/>
</dbReference>
<sequence>MKRRILHCLLFLLVLLGAVAIILPFVWLLSMTLADPKAQTTAAMWQPQQWRWANLPSILVTNLKHLHLVTSFAVALITAFLQLLVSVLAAFVFVHFNFWGKRLFWILLVCTLVIPTAIVIIPNYQMLMASTWTRNLSALIGPEIVNVGAVWLLIATFQVIAQRFYVEAQLDGASDWYYLRHVVIPLTHPSLITVFISQFCLSWNNVLWPLVVNRRLSLLTWPLDLQKLGQQAHFSYQAFLAITTWAIMFLAFIVLWLQKDLLTGIATLVADDDR</sequence>
<dbReference type="AlphaFoldDB" id="A0A0F4LWG9"/>
<dbReference type="PATRIC" id="fig|1218492.5.peg.562"/>
<keyword evidence="3" id="KW-1003">Cell membrane</keyword>
<organism evidence="9 10">
    <name type="scientific">Bombilactobacillus mellifer</name>
    <dbReference type="NCBI Taxonomy" id="1218492"/>
    <lineage>
        <taxon>Bacteria</taxon>
        <taxon>Bacillati</taxon>
        <taxon>Bacillota</taxon>
        <taxon>Bacilli</taxon>
        <taxon>Lactobacillales</taxon>
        <taxon>Lactobacillaceae</taxon>
        <taxon>Bombilactobacillus</taxon>
    </lineage>
</organism>
<keyword evidence="6 7" id="KW-0472">Membrane</keyword>
<reference evidence="9 10" key="1">
    <citation type="submission" date="2015-01" db="EMBL/GenBank/DDBJ databases">
        <title>Comparative genomics of the lactic acid bacteria isolated from the honey bee gut.</title>
        <authorList>
            <person name="Ellegaard K.M."/>
            <person name="Tamarit D."/>
            <person name="Javelind E."/>
            <person name="Olofsson T."/>
            <person name="Andersson S.G."/>
            <person name="Vasquez A."/>
        </authorList>
    </citation>
    <scope>NUCLEOTIDE SEQUENCE [LARGE SCALE GENOMIC DNA]</scope>
    <source>
        <strain evidence="9 10">Bin4</strain>
    </source>
</reference>
<evidence type="ECO:0000259" key="8">
    <source>
        <dbReference type="PROSITE" id="PS50928"/>
    </source>
</evidence>
<evidence type="ECO:0000256" key="3">
    <source>
        <dbReference type="ARBA" id="ARBA00022475"/>
    </source>
</evidence>
<comment type="subcellular location">
    <subcellularLocation>
        <location evidence="1 7">Cell membrane</location>
        <topology evidence="1 7">Multi-pass membrane protein</topology>
    </subcellularLocation>
</comment>
<evidence type="ECO:0000256" key="2">
    <source>
        <dbReference type="ARBA" id="ARBA00022448"/>
    </source>
</evidence>
<feature type="transmembrane region" description="Helical" evidence="7">
    <location>
        <begin position="178"/>
        <end position="199"/>
    </location>
</feature>
<evidence type="ECO:0000256" key="4">
    <source>
        <dbReference type="ARBA" id="ARBA00022692"/>
    </source>
</evidence>
<feature type="transmembrane region" description="Helical" evidence="7">
    <location>
        <begin position="72"/>
        <end position="96"/>
    </location>
</feature>
<feature type="transmembrane region" description="Helical" evidence="7">
    <location>
        <begin position="144"/>
        <end position="166"/>
    </location>
</feature>
<evidence type="ECO:0000313" key="10">
    <source>
        <dbReference type="Proteomes" id="UP000033558"/>
    </source>
</evidence>
<accession>A0A0F4LWG9</accession>
<name>A0A0F4LWG9_9LACO</name>